<dbReference type="Pfam" id="PF06602">
    <property type="entry name" value="Myotub-related"/>
    <property type="match status" value="1"/>
</dbReference>
<organism evidence="7 8">
    <name type="scientific">Brachionus calyciflorus</name>
    <dbReference type="NCBI Taxonomy" id="104777"/>
    <lineage>
        <taxon>Eukaryota</taxon>
        <taxon>Metazoa</taxon>
        <taxon>Spiralia</taxon>
        <taxon>Gnathifera</taxon>
        <taxon>Rotifera</taxon>
        <taxon>Eurotatoria</taxon>
        <taxon>Monogononta</taxon>
        <taxon>Pseudotrocha</taxon>
        <taxon>Ploima</taxon>
        <taxon>Brachionidae</taxon>
        <taxon>Brachionus</taxon>
    </lineage>
</organism>
<dbReference type="SUPFAM" id="SSF52799">
    <property type="entry name" value="(Phosphotyrosine protein) phosphatases II"/>
    <property type="match status" value="1"/>
</dbReference>
<evidence type="ECO:0000259" key="6">
    <source>
        <dbReference type="PROSITE" id="PS51339"/>
    </source>
</evidence>
<evidence type="ECO:0000313" key="7">
    <source>
        <dbReference type="EMBL" id="CAF0871644.1"/>
    </source>
</evidence>
<evidence type="ECO:0000256" key="1">
    <source>
        <dbReference type="ARBA" id="ARBA00007471"/>
    </source>
</evidence>
<dbReference type="Proteomes" id="UP000663879">
    <property type="component" value="Unassembled WGS sequence"/>
</dbReference>
<evidence type="ECO:0000256" key="4">
    <source>
        <dbReference type="PIRSR" id="PIRSR630564-2"/>
    </source>
</evidence>
<dbReference type="InterPro" id="IPR030564">
    <property type="entry name" value="Myotubularin"/>
</dbReference>
<name>A0A813XJV4_9BILA</name>
<feature type="domain" description="Myotubularin phosphatase" evidence="6">
    <location>
        <begin position="284"/>
        <end position="702"/>
    </location>
</feature>
<dbReference type="PANTHER" id="PTHR10807:SF128">
    <property type="entry name" value="PHOSPHATIDYLINOSITOL-3,5-BISPHOSPHATE 3-PHOSPHATASE"/>
    <property type="match status" value="1"/>
</dbReference>
<protein>
    <recommendedName>
        <fullName evidence="6">Myotubularin phosphatase domain-containing protein</fullName>
    </recommendedName>
</protein>
<evidence type="ECO:0000256" key="3">
    <source>
        <dbReference type="PIRSR" id="PIRSR630564-1"/>
    </source>
</evidence>
<dbReference type="InterPro" id="IPR016130">
    <property type="entry name" value="Tyr_Pase_AS"/>
</dbReference>
<dbReference type="CDD" id="cd14507">
    <property type="entry name" value="PTP-MTM-like"/>
    <property type="match status" value="1"/>
</dbReference>
<dbReference type="SUPFAM" id="SSF50729">
    <property type="entry name" value="PH domain-like"/>
    <property type="match status" value="1"/>
</dbReference>
<evidence type="ECO:0000313" key="8">
    <source>
        <dbReference type="Proteomes" id="UP000663879"/>
    </source>
</evidence>
<evidence type="ECO:0000256" key="5">
    <source>
        <dbReference type="SAM" id="MobiDB-lite"/>
    </source>
</evidence>
<dbReference type="GO" id="GO:0004438">
    <property type="term" value="F:phosphatidylinositol-3-phosphate phosphatase activity"/>
    <property type="evidence" value="ECO:0007669"/>
    <property type="project" value="TreeGrafter"/>
</dbReference>
<evidence type="ECO:0000256" key="2">
    <source>
        <dbReference type="ARBA" id="ARBA00023098"/>
    </source>
</evidence>
<dbReference type="PROSITE" id="PS51339">
    <property type="entry name" value="PPASE_MYOTUBULARIN"/>
    <property type="match status" value="1"/>
</dbReference>
<accession>A0A813XJV4</accession>
<feature type="compositionally biased region" description="Low complexity" evidence="5">
    <location>
        <begin position="463"/>
        <end position="488"/>
    </location>
</feature>
<proteinExistence type="inferred from homology"/>
<feature type="binding site" evidence="4">
    <location>
        <begin position="540"/>
        <end position="546"/>
    </location>
    <ligand>
        <name>substrate</name>
    </ligand>
</feature>
<dbReference type="InterPro" id="IPR011993">
    <property type="entry name" value="PH-like_dom_sf"/>
</dbReference>
<dbReference type="InterPro" id="IPR010569">
    <property type="entry name" value="Myotubularin-like_Pase_dom"/>
</dbReference>
<comment type="similarity">
    <text evidence="1">Belongs to the protein-tyrosine phosphatase family. Non-receptor class myotubularin subfamily.</text>
</comment>
<dbReference type="InterPro" id="IPR003595">
    <property type="entry name" value="Tyr_Pase_cat"/>
</dbReference>
<dbReference type="AlphaFoldDB" id="A0A813XJV4"/>
<feature type="region of interest" description="Disordered" evidence="5">
    <location>
        <begin position="463"/>
        <end position="491"/>
    </location>
</feature>
<dbReference type="OrthoDB" id="271628at2759"/>
<dbReference type="Gene3D" id="2.30.29.30">
    <property type="entry name" value="Pleckstrin-homology domain (PH domain)/Phosphotyrosine-binding domain (PTB)"/>
    <property type="match status" value="1"/>
</dbReference>
<dbReference type="InterPro" id="IPR029021">
    <property type="entry name" value="Prot-tyrosine_phosphatase-like"/>
</dbReference>
<dbReference type="GO" id="GO:0046856">
    <property type="term" value="P:phosphatidylinositol dephosphorylation"/>
    <property type="evidence" value="ECO:0007669"/>
    <property type="project" value="TreeGrafter"/>
</dbReference>
<dbReference type="PANTHER" id="PTHR10807">
    <property type="entry name" value="MYOTUBULARIN-RELATED"/>
    <property type="match status" value="1"/>
</dbReference>
<dbReference type="PROSITE" id="PS00383">
    <property type="entry name" value="TYR_PHOSPHATASE_1"/>
    <property type="match status" value="1"/>
</dbReference>
<reference evidence="7" key="1">
    <citation type="submission" date="2021-02" db="EMBL/GenBank/DDBJ databases">
        <authorList>
            <person name="Nowell W R."/>
        </authorList>
    </citation>
    <scope>NUCLEOTIDE SEQUENCE</scope>
    <source>
        <strain evidence="7">Ploen Becks lab</strain>
    </source>
</reference>
<dbReference type="GO" id="GO:0016020">
    <property type="term" value="C:membrane"/>
    <property type="evidence" value="ECO:0007669"/>
    <property type="project" value="TreeGrafter"/>
</dbReference>
<comment type="caution">
    <text evidence="7">The sequence shown here is derived from an EMBL/GenBank/DDBJ whole genome shotgun (WGS) entry which is preliminary data.</text>
</comment>
<keyword evidence="8" id="KW-1185">Reference proteome</keyword>
<dbReference type="EMBL" id="CAJNOC010001524">
    <property type="protein sequence ID" value="CAF0871644.1"/>
    <property type="molecule type" value="Genomic_DNA"/>
</dbReference>
<keyword evidence="2" id="KW-0443">Lipid metabolism</keyword>
<feature type="binding site" evidence="4">
    <location>
        <begin position="441"/>
        <end position="442"/>
    </location>
    <ligand>
        <name>substrate</name>
    </ligand>
</feature>
<dbReference type="GO" id="GO:0005737">
    <property type="term" value="C:cytoplasm"/>
    <property type="evidence" value="ECO:0007669"/>
    <property type="project" value="TreeGrafter"/>
</dbReference>
<dbReference type="SMART" id="SM00404">
    <property type="entry name" value="PTPc_motif"/>
    <property type="match status" value="1"/>
</dbReference>
<feature type="active site" description="Phosphocysteine intermediate" evidence="3">
    <location>
        <position position="540"/>
    </location>
</feature>
<sequence length="798" mass="91815">MNEDNSDGSLPKAPVRTHLKTSLNNRINAHNLQQTKTLSITTSDQKHENASDTAARIALGTAKLGSIPSINKTNQNCEVNHFRNLSISSAGSGDGHYPKPEILTPASNPSNLLAQIIPNTITNQQSKKPSPITLPKLIDGEKLVTCSEFTHNTCTDIAFVLPDHRGIPGKLCLTNFRLYFKSDEFFTFNVFKNPNQFLVIDLPLGLIHRIEKLGHLSSKQYSFYGLLIYCKNGRRLRFAVNALNKQDKSRKIIYDFLFKYAFPISNNMNYFAFSYKQQFPDETGWQVYDCKKEYERIGVTTKTNDWRFSSINQDFKFCDTYPKLLVVPSCVKDEELKQIAEFRSKHRMPVLSWLKFDNRKNHVALMRSSQPLCGLTQKRNEKDENYLFKIYKLNTINSLDKLYIMDARPVVNAYANRTTGGGHESEDNYKECEINFLNIHNIHVMRESLRKIFDMSLPNVSQYTNTQQNSTSNTMSSNSSSQNPTSHQGNIKTDILNDDKNFLINLENSKWLDHIRSVLNGALKVVKYINSYSSSVLVHCSDGWDRTSQLTSLAMLMMDKYYRTLKGFEVLIEKEWLSFGHRFGIRMGHGSSDYSDQDRSPIFLQFIDCVWQLMQQNSKVFEFNEKFLLTIVNNMYTCQFGTFLFNNECEREKNDVRNKTVSLWSYIKSYKNEFKNSAYIEYDGVVECSTAMSSLQLWTAYYFQYKEVIDDSSLVDLSSEIIQAQQNPNNNPNKTNYQIAPPVMSNKLFGSQKFLHNMVTQMKATVRSYNSPQQSVVQPLQESELVRYKAVSAQQTSD</sequence>
<dbReference type="GO" id="GO:0052629">
    <property type="term" value="F:phosphatidylinositol-3,5-bisphosphate 3-phosphatase activity"/>
    <property type="evidence" value="ECO:0007669"/>
    <property type="project" value="TreeGrafter"/>
</dbReference>
<gene>
    <name evidence="7" type="ORF">OXX778_LOCUS9962</name>
</gene>